<evidence type="ECO:0000313" key="4">
    <source>
        <dbReference type="EMBL" id="RAJ98246.1"/>
    </source>
</evidence>
<organism evidence="4 5">
    <name type="scientific">Larkinella arboricola</name>
    <dbReference type="NCBI Taxonomy" id="643671"/>
    <lineage>
        <taxon>Bacteria</taxon>
        <taxon>Pseudomonadati</taxon>
        <taxon>Bacteroidota</taxon>
        <taxon>Cytophagia</taxon>
        <taxon>Cytophagales</taxon>
        <taxon>Spirosomataceae</taxon>
        <taxon>Larkinella</taxon>
    </lineage>
</organism>
<comment type="caution">
    <text evidence="4">The sequence shown here is derived from an EMBL/GenBank/DDBJ whole genome shotgun (WGS) entry which is preliminary data.</text>
</comment>
<evidence type="ECO:0000256" key="1">
    <source>
        <dbReference type="ARBA" id="ARBA00022729"/>
    </source>
</evidence>
<gene>
    <name evidence="4" type="ORF">LX87_03156</name>
</gene>
<reference evidence="4 5" key="1">
    <citation type="submission" date="2018-06" db="EMBL/GenBank/DDBJ databases">
        <title>Genomic Encyclopedia of Archaeal and Bacterial Type Strains, Phase II (KMG-II): from individual species to whole genera.</title>
        <authorList>
            <person name="Goeker M."/>
        </authorList>
    </citation>
    <scope>NUCLEOTIDE SEQUENCE [LARGE SCALE GENOMIC DNA]</scope>
    <source>
        <strain evidence="4 5">DSM 21851</strain>
    </source>
</reference>
<feature type="chain" id="PRO_5016241433" evidence="2">
    <location>
        <begin position="23"/>
        <end position="535"/>
    </location>
</feature>
<evidence type="ECO:0000256" key="2">
    <source>
        <dbReference type="SAM" id="SignalP"/>
    </source>
</evidence>
<sequence length="535" mass="60785">MKQALFLFAIIAVFLNSCSQYAAPIGGKKDTLAPVLVKSTPINKQKNFNDKTIEVIFNEYIRVDNPNQKILITPEPEVPFKPRIKPNGLRLVFDKPFKENTTYTFNFTDAIKDATENNPALNLKLVFSTGNAIDSLRVGGKVTDIQTGQPVLNTLVGLYIPSDTLTPTKIKPYYFTRTDTSGIFLLENVRDGRYKVFAFDDKNLNLILNPGVEKVSFLPGDLDLKANNDTLNFQLFSFYNTPPRSVRTQQLVNTYTFVFDRGIENYTVRFDNPEDSIPSFFRTPTELTFFNAKATTDTVRLQITVTDSLKNKAELTQKFKFRTPTRRETRDALTLTAVPADNGDMDRQVKVELQFSKPIKSITTDSLQLFSDSTNQVPLSAEDYHWENNQTRFILTKTTTAGRSLALRLGKGAFISALNDSTAATELNYFIRDPEKYGILVGKVNTTAKQFIVELLDEEFKPINKQINNPNYRFVNIKPGRYRLRVIIDENGNGRWDSGNPLENRVPEPIYFFTRNKGIIPIKANFDINEDIDAF</sequence>
<evidence type="ECO:0000259" key="3">
    <source>
        <dbReference type="Pfam" id="PF13205"/>
    </source>
</evidence>
<feature type="signal peptide" evidence="2">
    <location>
        <begin position="1"/>
        <end position="22"/>
    </location>
</feature>
<dbReference type="InterPro" id="IPR032812">
    <property type="entry name" value="SbsA_Ig"/>
</dbReference>
<protein>
    <submittedName>
        <fullName evidence="4">Ig-like domain-containing protein</fullName>
    </submittedName>
</protein>
<dbReference type="Pfam" id="PF13205">
    <property type="entry name" value="Big_5"/>
    <property type="match status" value="1"/>
</dbReference>
<evidence type="ECO:0000313" key="5">
    <source>
        <dbReference type="Proteomes" id="UP000248790"/>
    </source>
</evidence>
<dbReference type="SUPFAM" id="SSF49452">
    <property type="entry name" value="Starch-binding domain-like"/>
    <property type="match status" value="1"/>
</dbReference>
<keyword evidence="1 2" id="KW-0732">Signal</keyword>
<feature type="domain" description="SbsA Ig-like" evidence="3">
    <location>
        <begin position="30"/>
        <end position="129"/>
    </location>
</feature>
<keyword evidence="5" id="KW-1185">Reference proteome</keyword>
<dbReference type="EMBL" id="QLMC01000003">
    <property type="protein sequence ID" value="RAJ98246.1"/>
    <property type="molecule type" value="Genomic_DNA"/>
</dbReference>
<dbReference type="OrthoDB" id="9809989at2"/>
<dbReference type="AlphaFoldDB" id="A0A327WZU4"/>
<dbReference type="Proteomes" id="UP000248790">
    <property type="component" value="Unassembled WGS sequence"/>
</dbReference>
<name>A0A327WZU4_LARAB</name>
<dbReference type="GO" id="GO:0030246">
    <property type="term" value="F:carbohydrate binding"/>
    <property type="evidence" value="ECO:0007669"/>
    <property type="project" value="InterPro"/>
</dbReference>
<proteinExistence type="predicted"/>
<dbReference type="InterPro" id="IPR013784">
    <property type="entry name" value="Carb-bd-like_fold"/>
</dbReference>
<accession>A0A327WZU4</accession>